<name>A0A3M8SVJ4_9GAMM</name>
<gene>
    <name evidence="2" type="ORF">EER27_06230</name>
</gene>
<dbReference type="OrthoDB" id="6025865at2"/>
<dbReference type="EMBL" id="RIBS01000002">
    <property type="protein sequence ID" value="RNF85357.1"/>
    <property type="molecule type" value="Genomic_DNA"/>
</dbReference>
<sequence length="84" mass="9506">MHHADKAYRRRCLAMLLLFAVICTAALWWLHDWLGTVVAGLGDLPSHQQHAWLRWLIGGFGIAFALPLATLGETLRRFARAARQ</sequence>
<evidence type="ECO:0000313" key="3">
    <source>
        <dbReference type="Proteomes" id="UP000267049"/>
    </source>
</evidence>
<feature type="transmembrane region" description="Helical" evidence="1">
    <location>
        <begin position="12"/>
        <end position="31"/>
    </location>
</feature>
<dbReference type="RefSeq" id="WP_148040961.1">
    <property type="nucleotide sequence ID" value="NZ_RIBS01000002.1"/>
</dbReference>
<evidence type="ECO:0000313" key="2">
    <source>
        <dbReference type="EMBL" id="RNF85357.1"/>
    </source>
</evidence>
<comment type="caution">
    <text evidence="2">The sequence shown here is derived from an EMBL/GenBank/DDBJ whole genome shotgun (WGS) entry which is preliminary data.</text>
</comment>
<keyword evidence="1" id="KW-0472">Membrane</keyword>
<organism evidence="2 3">
    <name type="scientific">Montanilutibacter psychrotolerans</name>
    <dbReference type="NCBI Taxonomy" id="1327343"/>
    <lineage>
        <taxon>Bacteria</taxon>
        <taxon>Pseudomonadati</taxon>
        <taxon>Pseudomonadota</taxon>
        <taxon>Gammaproteobacteria</taxon>
        <taxon>Lysobacterales</taxon>
        <taxon>Lysobacteraceae</taxon>
        <taxon>Montanilutibacter</taxon>
    </lineage>
</organism>
<accession>A0A3M8SVJ4</accession>
<dbReference type="Proteomes" id="UP000267049">
    <property type="component" value="Unassembled WGS sequence"/>
</dbReference>
<proteinExistence type="predicted"/>
<protein>
    <submittedName>
        <fullName evidence="2">Uncharacterized protein</fullName>
    </submittedName>
</protein>
<keyword evidence="1" id="KW-0812">Transmembrane</keyword>
<evidence type="ECO:0000256" key="1">
    <source>
        <dbReference type="SAM" id="Phobius"/>
    </source>
</evidence>
<feature type="transmembrane region" description="Helical" evidence="1">
    <location>
        <begin position="51"/>
        <end position="71"/>
    </location>
</feature>
<keyword evidence="3" id="KW-1185">Reference proteome</keyword>
<reference evidence="2 3" key="1">
    <citation type="submission" date="2018-11" db="EMBL/GenBank/DDBJ databases">
        <title>Lysobacter cryohumiis sp. nov., isolated from soil in the Tianshan Mountains, Xinjiang, China.</title>
        <authorList>
            <person name="Luo Y."/>
            <person name="Sheng H."/>
        </authorList>
    </citation>
    <scope>NUCLEOTIDE SEQUENCE [LARGE SCALE GENOMIC DNA]</scope>
    <source>
        <strain evidence="2 3">ZS60</strain>
    </source>
</reference>
<keyword evidence="1" id="KW-1133">Transmembrane helix</keyword>
<dbReference type="AlphaFoldDB" id="A0A3M8SVJ4"/>